<dbReference type="GO" id="GO:0005743">
    <property type="term" value="C:mitochondrial inner membrane"/>
    <property type="evidence" value="ECO:0007669"/>
    <property type="project" value="UniProtKB-SubCell"/>
</dbReference>
<dbReference type="PANTHER" id="PTHR15336">
    <property type="entry name" value="UBIQUINOL-CYTOCHROME C REDUCTASE COMPLEX 7.8 KDA PROTEIN"/>
    <property type="match status" value="1"/>
</dbReference>
<protein>
    <recommendedName>
        <fullName evidence="9">Cytochrome b-c1 complex subunit 6</fullName>
    </recommendedName>
</protein>
<evidence type="ECO:0000256" key="8">
    <source>
        <dbReference type="ARBA" id="ARBA00023136"/>
    </source>
</evidence>
<dbReference type="FunFam" id="1.10.287.20:FF:000005">
    <property type="entry name" value="Cytochrome b-c1 complex subunit 6"/>
    <property type="match status" value="1"/>
</dbReference>
<accession>A0A1V9XQ00</accession>
<evidence type="ECO:0000256" key="10">
    <source>
        <dbReference type="PIRSR" id="PIRSR000019-1"/>
    </source>
</evidence>
<dbReference type="SUPFAM" id="SSF81531">
    <property type="entry name" value="Non-heme 11 kDa protein of cytochrome bc1 complex (Ubiquinol-cytochrome c reductase)"/>
    <property type="match status" value="1"/>
</dbReference>
<feature type="disulfide bond" evidence="10">
    <location>
        <begin position="25"/>
        <end position="69"/>
    </location>
</feature>
<keyword evidence="13" id="KW-1185">Reference proteome</keyword>
<comment type="function">
    <text evidence="9">Component of the ubiquinol-cytochrome c oxidoreductase, a multisubunit transmembrane complex that is part of the mitochondrial electron transport chain which drives oxidative phosphorylation.</text>
</comment>
<dbReference type="EMBL" id="MNPL01006170">
    <property type="protein sequence ID" value="OQR75574.1"/>
    <property type="molecule type" value="Genomic_DNA"/>
</dbReference>
<evidence type="ECO:0000256" key="7">
    <source>
        <dbReference type="ARBA" id="ARBA00023128"/>
    </source>
</evidence>
<sequence length="79" mass="9123">MPLFPRIKAEEAELVDPQVTLRAKCGEKPKCKEFKAKFDECEARVNSRKKTAETCAEELFDFLHCVDHCVAPELFKHLK</sequence>
<dbReference type="InterPro" id="IPR036811">
    <property type="entry name" value="Ubol_cytC_Rdtase_hinge_dom_sf"/>
</dbReference>
<dbReference type="PIRSF" id="PIRSF000019">
    <property type="entry name" value="Bc1_11K"/>
    <property type="match status" value="1"/>
</dbReference>
<comment type="similarity">
    <text evidence="2 9">Belongs to the UQCRH/QCR6 family.</text>
</comment>
<keyword evidence="6 9" id="KW-0249">Electron transport</keyword>
<feature type="domain" description="Ubiquinol-cytochrome C reductase hinge" evidence="11">
    <location>
        <begin position="16"/>
        <end position="79"/>
    </location>
</feature>
<evidence type="ECO:0000256" key="5">
    <source>
        <dbReference type="ARBA" id="ARBA00022792"/>
    </source>
</evidence>
<evidence type="ECO:0000256" key="3">
    <source>
        <dbReference type="ARBA" id="ARBA00022448"/>
    </source>
</evidence>
<feature type="disulfide bond" evidence="10">
    <location>
        <begin position="41"/>
        <end position="55"/>
    </location>
</feature>
<evidence type="ECO:0000256" key="1">
    <source>
        <dbReference type="ARBA" id="ARBA00004137"/>
    </source>
</evidence>
<dbReference type="AlphaFoldDB" id="A0A1V9XQ00"/>
<dbReference type="Proteomes" id="UP000192247">
    <property type="component" value="Unassembled WGS sequence"/>
</dbReference>
<gene>
    <name evidence="12" type="ORF">BIW11_03239</name>
</gene>
<keyword evidence="4 9" id="KW-0679">Respiratory chain</keyword>
<name>A0A1V9XQ00_9ACAR</name>
<dbReference type="PANTHER" id="PTHR15336:SF0">
    <property type="entry name" value="CYTOCHROME B-C1 COMPLEX SUBUNIT 6, MITOCHONDRIAL"/>
    <property type="match status" value="1"/>
</dbReference>
<dbReference type="STRING" id="418985.A0A1V9XQ00"/>
<proteinExistence type="inferred from homology"/>
<organism evidence="12 13">
    <name type="scientific">Tropilaelaps mercedesae</name>
    <dbReference type="NCBI Taxonomy" id="418985"/>
    <lineage>
        <taxon>Eukaryota</taxon>
        <taxon>Metazoa</taxon>
        <taxon>Ecdysozoa</taxon>
        <taxon>Arthropoda</taxon>
        <taxon>Chelicerata</taxon>
        <taxon>Arachnida</taxon>
        <taxon>Acari</taxon>
        <taxon>Parasitiformes</taxon>
        <taxon>Mesostigmata</taxon>
        <taxon>Gamasina</taxon>
        <taxon>Dermanyssoidea</taxon>
        <taxon>Laelapidae</taxon>
        <taxon>Tropilaelaps</taxon>
    </lineage>
</organism>
<keyword evidence="8 9" id="KW-0472">Membrane</keyword>
<dbReference type="InterPro" id="IPR003422">
    <property type="entry name" value="Cyt_b-c1_6"/>
</dbReference>
<evidence type="ECO:0000256" key="4">
    <source>
        <dbReference type="ARBA" id="ARBA00022660"/>
    </source>
</evidence>
<keyword evidence="3 9" id="KW-0813">Transport</keyword>
<comment type="caution">
    <text evidence="12">The sequence shown here is derived from an EMBL/GenBank/DDBJ whole genome shotgun (WGS) entry which is preliminary data.</text>
</comment>
<evidence type="ECO:0000256" key="9">
    <source>
        <dbReference type="PIRNR" id="PIRNR000019"/>
    </source>
</evidence>
<reference evidence="12 13" key="1">
    <citation type="journal article" date="2017" name="Gigascience">
        <title>Draft genome of the honey bee ectoparasitic mite, Tropilaelaps mercedesae, is shaped by the parasitic life history.</title>
        <authorList>
            <person name="Dong X."/>
            <person name="Armstrong S.D."/>
            <person name="Xia D."/>
            <person name="Makepeace B.L."/>
            <person name="Darby A.C."/>
            <person name="Kadowaki T."/>
        </authorList>
    </citation>
    <scope>NUCLEOTIDE SEQUENCE [LARGE SCALE GENOMIC DNA]</scope>
    <source>
        <strain evidence="12">Wuxi-XJTLU</strain>
    </source>
</reference>
<dbReference type="Pfam" id="PF02320">
    <property type="entry name" value="UCR_hinge"/>
    <property type="match status" value="1"/>
</dbReference>
<keyword evidence="5 9" id="KW-0999">Mitochondrion inner membrane</keyword>
<dbReference type="FunCoup" id="A0A1V9XQ00">
    <property type="interactions" value="229"/>
</dbReference>
<dbReference type="Gene3D" id="1.10.287.20">
    <property type="entry name" value="Ubiquinol-cytochrome C reductase hinge domain"/>
    <property type="match status" value="1"/>
</dbReference>
<dbReference type="OrthoDB" id="405848at2759"/>
<comment type="subcellular location">
    <subcellularLocation>
        <location evidence="1">Mitochondrion inner membrane</location>
        <topology evidence="1">Peripheral membrane protein</topology>
        <orientation evidence="1">Intermembrane side</orientation>
    </subcellularLocation>
</comment>
<evidence type="ECO:0000259" key="11">
    <source>
        <dbReference type="Pfam" id="PF02320"/>
    </source>
</evidence>
<evidence type="ECO:0000313" key="13">
    <source>
        <dbReference type="Proteomes" id="UP000192247"/>
    </source>
</evidence>
<dbReference type="InParanoid" id="A0A1V9XQ00"/>
<evidence type="ECO:0000256" key="6">
    <source>
        <dbReference type="ARBA" id="ARBA00022982"/>
    </source>
</evidence>
<dbReference type="InterPro" id="IPR023184">
    <property type="entry name" value="Ubol_cytC_Rdtase_hinge_dom"/>
</dbReference>
<dbReference type="GO" id="GO:0006122">
    <property type="term" value="P:mitochondrial electron transport, ubiquinol to cytochrome c"/>
    <property type="evidence" value="ECO:0007669"/>
    <property type="project" value="InterPro"/>
</dbReference>
<evidence type="ECO:0000313" key="12">
    <source>
        <dbReference type="EMBL" id="OQR75574.1"/>
    </source>
</evidence>
<evidence type="ECO:0000256" key="2">
    <source>
        <dbReference type="ARBA" id="ARBA00006498"/>
    </source>
</evidence>
<keyword evidence="7 9" id="KW-0496">Mitochondrion</keyword>
<keyword evidence="10" id="KW-1015">Disulfide bond</keyword>